<dbReference type="Gene3D" id="2.130.10.10">
    <property type="entry name" value="YVTN repeat-like/Quinoprotein amine dehydrogenase"/>
    <property type="match status" value="6"/>
</dbReference>
<dbReference type="Pfam" id="PF24883">
    <property type="entry name" value="NPHP3_N"/>
    <property type="match status" value="1"/>
</dbReference>
<reference evidence="6 7" key="1">
    <citation type="submission" date="2014-04" db="EMBL/GenBank/DDBJ databases">
        <authorList>
            <consortium name="DOE Joint Genome Institute"/>
            <person name="Kuo A."/>
            <person name="Kohler A."/>
            <person name="Nagy L.G."/>
            <person name="Floudas D."/>
            <person name="Copeland A."/>
            <person name="Barry K.W."/>
            <person name="Cichocki N."/>
            <person name="Veneault-Fourrey C."/>
            <person name="LaButti K."/>
            <person name="Lindquist E.A."/>
            <person name="Lipzen A."/>
            <person name="Lundell T."/>
            <person name="Morin E."/>
            <person name="Murat C."/>
            <person name="Sun H."/>
            <person name="Tunlid A."/>
            <person name="Henrissat B."/>
            <person name="Grigoriev I.V."/>
            <person name="Hibbett D.S."/>
            <person name="Martin F."/>
            <person name="Nordberg H.P."/>
            <person name="Cantor M.N."/>
            <person name="Hua S.X."/>
        </authorList>
    </citation>
    <scope>NUCLEOTIDE SEQUENCE [LARGE SCALE GENOMIC DNA]</scope>
    <source>
        <strain evidence="6 7">LaAM-08-1</strain>
    </source>
</reference>
<feature type="repeat" description="WD" evidence="3">
    <location>
        <begin position="1055"/>
        <end position="1087"/>
    </location>
</feature>
<dbReference type="PANTHER" id="PTHR19848:SF8">
    <property type="entry name" value="F-BOX AND WD REPEAT DOMAIN CONTAINING 7"/>
    <property type="match status" value="1"/>
</dbReference>
<dbReference type="SMART" id="SM00320">
    <property type="entry name" value="WD40"/>
    <property type="match status" value="14"/>
</dbReference>
<dbReference type="PANTHER" id="PTHR19848">
    <property type="entry name" value="WD40 REPEAT PROTEIN"/>
    <property type="match status" value="1"/>
</dbReference>
<feature type="repeat" description="WD" evidence="3">
    <location>
        <begin position="971"/>
        <end position="1012"/>
    </location>
</feature>
<sequence>MNTSELNPSASSRLQAVSRGAGLHILESVAASDDTFPSLKLAVVKTLGIIEIIKKFNSNKRAWTACSDNLIGKVGEIIQYACQFRKDQVPSALHSWLEDLIGILDHLKESVSDIHQPSFRKFPSFTQDKEHIEKFEGKVNEVMSSFHVLLWYEENFQIDSTKTDGQVKATEANQDDNTAAQVNVFAGAQDIQMDNSVIIAGQVVHYNNIEDFQEKIDGRIEESKESHIILADKWLQELKAPSHSKPSERCMAGTRGDVLTNIEAWVNDLSMPNILWLSGSPGSGKTTIASTVVACFEHFSGQFFFHRDQAELRNPDNLWRCLALDLAQGNIALKMRIAQELEGQKANIRGLDIPMQFEHLIVKPLQEVSQSLVKPLLLVVDALDECDSYGKLLPSLQSCCQLSKSLKLLVTSRHYPDIQDALNSVSCHIHLHTGDEVSDQTSHDLELYFTKRFSDMTRLQRSSLHLSWPGQAEISFLVRNAAGLYIWAKSAMDFILHRGGDTEERLKVILSDSGEGIDAIDTLYQHIVFVAFQGLREVERDSLSSVLGAIVIAKNPLRANDLEQLLGVRDALSIMSQLSPVLLIRDTGHLHICHQSFTDFLLDPKRSKAFWVDSQKHSLCLAGSCMKFMSAKLKFNFFDLKTSHIQNEDIPNLNGHIQNVKSTALDHASYFWATYLQKYSDKTLEEEIIVQMEKFLMNHLLHWLEIMSIMGAVNQAAYLLLLAENWCRVLKLSVSEFASDANQFVMTFFEPISDAAPHIYISALPFAPQNSKISLHFMKYFAKTLKIKNGQMIYWSEKCILRIKGAGCLAAYSPDGRHIVSGSHKGAVRVWDALTGCNVMDLEGNAHITTSVAYSPNGKHIIAGSYDRTIKVWDSLTGHCVMDPIKGHNGYVLSVAYSPTGRHIISGSQDKTIRVWNALTGQSVMDPLKGHDNWVNSVEYSPSGRHIVSGSSDHTVRIWDAETGQCVMGPLKGHANAVNCVAYSPNGMNIVSVSEYEPIRVWDALSGQCIKVLTDSDPIEIVAFSPDGKHIVCGTEFGIIIFWDALTSHCTLSSLEDGEDMVFSVAFSPNGKHIISGYGSETIKVWDALPSQAEVGHVRGHHDGITSVAFSPSCKHIVSGSYDATIRVWDALTGVSVMGPLRGHDDGVTSVAFSPDGRCIASGSWDSTIRVWDALTGQSVNSIKGTDNAVSSVAFSPDGRYITSGSCDKTVRVWDAQTGKSVMNPLIGHKGFVESVAFSPDGKHIVSGSWDNTVRVWDAQTGQSIMNPLIGHESHIYSVAFSPDGRYIVSGSSDETVRVWDFQTGQSMMDPPIMHNDYVFSVAFSPDGKYIASGSRDKKIRLWDAVTGYSVGDPFNGHHNAVVAVVFSLDGRHIASGSTDNTIRLWDAQTGYTNLNPSASSVMLPPTLLLSEARNNVYDSGTHHSVSHILKGKHNVFYPADHGNWMMGEDSKSYLFWVPPSNRCGLVFPKTIHVLNSTPTILDFSKFVHGTNWSECFSPAL</sequence>
<evidence type="ECO:0008006" key="8">
    <source>
        <dbReference type="Google" id="ProtNLM"/>
    </source>
</evidence>
<feature type="repeat" description="WD" evidence="3">
    <location>
        <begin position="842"/>
        <end position="883"/>
    </location>
</feature>
<keyword evidence="2" id="KW-0677">Repeat</keyword>
<dbReference type="InterPro" id="IPR020472">
    <property type="entry name" value="WD40_PAC1"/>
</dbReference>
<dbReference type="InterPro" id="IPR056884">
    <property type="entry name" value="NPHP3-like_N"/>
</dbReference>
<feature type="repeat" description="WD" evidence="3">
    <location>
        <begin position="1355"/>
        <end position="1396"/>
    </location>
</feature>
<dbReference type="PROSITE" id="PS50082">
    <property type="entry name" value="WD_REPEATS_2"/>
    <property type="match status" value="13"/>
</dbReference>
<dbReference type="CDD" id="cd00200">
    <property type="entry name" value="WD40"/>
    <property type="match status" value="2"/>
</dbReference>
<feature type="repeat" description="WD" evidence="3">
    <location>
        <begin position="928"/>
        <end position="969"/>
    </location>
</feature>
<dbReference type="InterPro" id="IPR059179">
    <property type="entry name" value="MLKL-like_MCAfunc"/>
</dbReference>
<dbReference type="SUPFAM" id="SSF52540">
    <property type="entry name" value="P-loop containing nucleoside triphosphate hydrolases"/>
    <property type="match status" value="1"/>
</dbReference>
<feature type="repeat" description="WD" evidence="3">
    <location>
        <begin position="1226"/>
        <end position="1267"/>
    </location>
</feature>
<dbReference type="Pfam" id="PF00400">
    <property type="entry name" value="WD40"/>
    <property type="match status" value="10"/>
</dbReference>
<dbReference type="HOGENOM" id="CLU_000288_6_3_1"/>
<dbReference type="OrthoDB" id="538223at2759"/>
<dbReference type="SUPFAM" id="SSF50978">
    <property type="entry name" value="WD40 repeat-like"/>
    <property type="match status" value="2"/>
</dbReference>
<feature type="repeat" description="WD" evidence="3">
    <location>
        <begin position="1183"/>
        <end position="1224"/>
    </location>
</feature>
<dbReference type="InterPro" id="IPR015943">
    <property type="entry name" value="WD40/YVTN_repeat-like_dom_sf"/>
</dbReference>
<feature type="domain" description="EML-like second beta-propeller" evidence="4">
    <location>
        <begin position="1107"/>
        <end position="1267"/>
    </location>
</feature>
<evidence type="ECO:0000256" key="1">
    <source>
        <dbReference type="ARBA" id="ARBA00022574"/>
    </source>
</evidence>
<dbReference type="InterPro" id="IPR001680">
    <property type="entry name" value="WD40_rpt"/>
</dbReference>
<feature type="repeat" description="WD" evidence="3">
    <location>
        <begin position="1141"/>
        <end position="1182"/>
    </location>
</feature>
<feature type="repeat" description="WD" evidence="3">
    <location>
        <begin position="1098"/>
        <end position="1130"/>
    </location>
</feature>
<protein>
    <recommendedName>
        <fullName evidence="8">WD40 repeat-like protein</fullName>
    </recommendedName>
</protein>
<dbReference type="Gene3D" id="3.40.50.300">
    <property type="entry name" value="P-loop containing nucleotide triphosphate hydrolases"/>
    <property type="match status" value="1"/>
</dbReference>
<dbReference type="CDD" id="cd21037">
    <property type="entry name" value="MLKL_NTD"/>
    <property type="match status" value="1"/>
</dbReference>
<name>A0A0C9XF98_9AGAR</name>
<organism evidence="6 7">
    <name type="scientific">Laccaria amethystina LaAM-08-1</name>
    <dbReference type="NCBI Taxonomy" id="1095629"/>
    <lineage>
        <taxon>Eukaryota</taxon>
        <taxon>Fungi</taxon>
        <taxon>Dikarya</taxon>
        <taxon>Basidiomycota</taxon>
        <taxon>Agaricomycotina</taxon>
        <taxon>Agaricomycetes</taxon>
        <taxon>Agaricomycetidae</taxon>
        <taxon>Agaricales</taxon>
        <taxon>Agaricineae</taxon>
        <taxon>Hydnangiaceae</taxon>
        <taxon>Laccaria</taxon>
    </lineage>
</organism>
<evidence type="ECO:0000256" key="3">
    <source>
        <dbReference type="PROSITE-ProRule" id="PRU00221"/>
    </source>
</evidence>
<feature type="repeat" description="WD" evidence="3">
    <location>
        <begin position="885"/>
        <end position="926"/>
    </location>
</feature>
<keyword evidence="7" id="KW-1185">Reference proteome</keyword>
<dbReference type="InterPro" id="IPR027417">
    <property type="entry name" value="P-loop_NTPase"/>
</dbReference>
<evidence type="ECO:0000313" key="7">
    <source>
        <dbReference type="Proteomes" id="UP000054477"/>
    </source>
</evidence>
<dbReference type="PROSITE" id="PS00678">
    <property type="entry name" value="WD_REPEATS_1"/>
    <property type="match status" value="5"/>
</dbReference>
<evidence type="ECO:0000256" key="2">
    <source>
        <dbReference type="ARBA" id="ARBA00022737"/>
    </source>
</evidence>
<evidence type="ECO:0000259" key="5">
    <source>
        <dbReference type="Pfam" id="PF24883"/>
    </source>
</evidence>
<proteinExistence type="predicted"/>
<dbReference type="Pfam" id="PF23414">
    <property type="entry name" value="Beta-prop_EML_2"/>
    <property type="match status" value="1"/>
</dbReference>
<dbReference type="PROSITE" id="PS50294">
    <property type="entry name" value="WD_REPEATS_REGION"/>
    <property type="match status" value="12"/>
</dbReference>
<feature type="repeat" description="WD" evidence="3">
    <location>
        <begin position="811"/>
        <end position="841"/>
    </location>
</feature>
<feature type="domain" description="Nephrocystin 3-like N-terminal" evidence="5">
    <location>
        <begin position="261"/>
        <end position="413"/>
    </location>
</feature>
<dbReference type="Proteomes" id="UP000054477">
    <property type="component" value="Unassembled WGS sequence"/>
</dbReference>
<dbReference type="PRINTS" id="PR00320">
    <property type="entry name" value="GPROTEINBRPT"/>
</dbReference>
<evidence type="ECO:0000313" key="6">
    <source>
        <dbReference type="EMBL" id="KIK00309.1"/>
    </source>
</evidence>
<evidence type="ECO:0000259" key="4">
    <source>
        <dbReference type="Pfam" id="PF23414"/>
    </source>
</evidence>
<keyword evidence="1 3" id="KW-0853">WD repeat</keyword>
<dbReference type="InterPro" id="IPR055442">
    <property type="entry name" value="Beta-prop_EML-like_2nd"/>
</dbReference>
<dbReference type="EMBL" id="KN838628">
    <property type="protein sequence ID" value="KIK00309.1"/>
    <property type="molecule type" value="Genomic_DNA"/>
</dbReference>
<dbReference type="InterPro" id="IPR036322">
    <property type="entry name" value="WD40_repeat_dom_sf"/>
</dbReference>
<feature type="repeat" description="WD" evidence="3">
    <location>
        <begin position="1312"/>
        <end position="1353"/>
    </location>
</feature>
<dbReference type="STRING" id="1095629.A0A0C9XF98"/>
<feature type="repeat" description="WD" evidence="3">
    <location>
        <begin position="1269"/>
        <end position="1310"/>
    </location>
</feature>
<reference evidence="7" key="2">
    <citation type="submission" date="2015-01" db="EMBL/GenBank/DDBJ databases">
        <title>Evolutionary Origins and Diversification of the Mycorrhizal Mutualists.</title>
        <authorList>
            <consortium name="DOE Joint Genome Institute"/>
            <consortium name="Mycorrhizal Genomics Consortium"/>
            <person name="Kohler A."/>
            <person name="Kuo A."/>
            <person name="Nagy L.G."/>
            <person name="Floudas D."/>
            <person name="Copeland A."/>
            <person name="Barry K.W."/>
            <person name="Cichocki N."/>
            <person name="Veneault-Fourrey C."/>
            <person name="LaButti K."/>
            <person name="Lindquist E.A."/>
            <person name="Lipzen A."/>
            <person name="Lundell T."/>
            <person name="Morin E."/>
            <person name="Murat C."/>
            <person name="Riley R."/>
            <person name="Ohm R."/>
            <person name="Sun H."/>
            <person name="Tunlid A."/>
            <person name="Henrissat B."/>
            <person name="Grigoriev I.V."/>
            <person name="Hibbett D.S."/>
            <person name="Martin F."/>
        </authorList>
    </citation>
    <scope>NUCLEOTIDE SEQUENCE [LARGE SCALE GENOMIC DNA]</scope>
    <source>
        <strain evidence="7">LaAM-08-1</strain>
    </source>
</reference>
<accession>A0A0C9XF98</accession>
<gene>
    <name evidence="6" type="ORF">K443DRAFT_100624</name>
</gene>
<dbReference type="InterPro" id="IPR019775">
    <property type="entry name" value="WD40_repeat_CS"/>
</dbReference>